<proteinExistence type="predicted"/>
<dbReference type="InterPro" id="IPR018488">
    <property type="entry name" value="cNMP-bd_CS"/>
</dbReference>
<feature type="domain" description="Cyclic nucleotide-binding" evidence="1">
    <location>
        <begin position="138"/>
        <end position="237"/>
    </location>
</feature>
<dbReference type="PROSITE" id="PS00888">
    <property type="entry name" value="CNMP_BINDING_1"/>
    <property type="match status" value="1"/>
</dbReference>
<dbReference type="SUPFAM" id="SSF51206">
    <property type="entry name" value="cAMP-binding domain-like"/>
    <property type="match status" value="1"/>
</dbReference>
<organism evidence="2">
    <name type="scientific">Candidatus Electrothrix aestuarii</name>
    <dbReference type="NCBI Taxonomy" id="3062594"/>
    <lineage>
        <taxon>Bacteria</taxon>
        <taxon>Pseudomonadati</taxon>
        <taxon>Thermodesulfobacteriota</taxon>
        <taxon>Desulfobulbia</taxon>
        <taxon>Desulfobulbales</taxon>
        <taxon>Desulfobulbaceae</taxon>
        <taxon>Candidatus Electrothrix</taxon>
    </lineage>
</organism>
<dbReference type="InterPro" id="IPR025497">
    <property type="entry name" value="PatA-like_N"/>
</dbReference>
<gene>
    <name evidence="2" type="ORF">Q3M24_12815</name>
</gene>
<dbReference type="KEGG" id="eaj:Q3M24_12815"/>
<dbReference type="PANTHER" id="PTHR23011">
    <property type="entry name" value="CYCLIC NUCLEOTIDE-BINDING DOMAIN CONTAINING PROTEIN"/>
    <property type="match status" value="1"/>
</dbReference>
<dbReference type="InterPro" id="IPR014710">
    <property type="entry name" value="RmlC-like_jellyroll"/>
</dbReference>
<dbReference type="Gene3D" id="2.60.120.10">
    <property type="entry name" value="Jelly Rolls"/>
    <property type="match status" value="1"/>
</dbReference>
<name>A0AAU8LQ98_9BACT</name>
<evidence type="ECO:0000259" key="1">
    <source>
        <dbReference type="PROSITE" id="PS50042"/>
    </source>
</evidence>
<dbReference type="PROSITE" id="PS50042">
    <property type="entry name" value="CNMP_BINDING_3"/>
    <property type="match status" value="1"/>
</dbReference>
<dbReference type="CDD" id="cd00038">
    <property type="entry name" value="CAP_ED"/>
    <property type="match status" value="1"/>
</dbReference>
<dbReference type="EMBL" id="CP159373">
    <property type="protein sequence ID" value="XCN71197.1"/>
    <property type="molecule type" value="Genomic_DNA"/>
</dbReference>
<dbReference type="AlphaFoldDB" id="A0AAU8LQ98"/>
<protein>
    <submittedName>
        <fullName evidence="2">DUF4388 domain-containing protein</fullName>
    </submittedName>
</protein>
<sequence>MNFFHTIPRKSIGVIVYRRNAVFVVTEEHSCTMYRVGDEFIIRDSTISAGGNKELCVWLVQELLTAMGDSNLLKRRLTQPGARQIKFECGGCTGLIRFEHKKETPYSTLQMKLLEDSKKRAKNQLIGKFFSLLRGMELFEPLDDYDLQDLALLMHLEEYPGNKILVESGTMGSHFYVVLAGEVTVLREDNGVIAELGPGDIFGEMSLLSGELTYSSVYSKTPVELASLKAIDFKRILSIYPVLQVFFYRILVDRVQKNTLRAGNITSGMTGELSEINTVELFQLINSGGKTGKVRFAFDGCKALVLFNAGEIVYCKCGDLQGKDAVFFVLTKQDGRFAYSSGLSERESQLPVLGGFMGLIMEGLRRIDEKEAIEEEQKVCALGGGTECSGDKGVRAPLR</sequence>
<evidence type="ECO:0000313" key="2">
    <source>
        <dbReference type="EMBL" id="XCN71197.1"/>
    </source>
</evidence>
<dbReference type="PANTHER" id="PTHR23011:SF28">
    <property type="entry name" value="CYCLIC NUCLEOTIDE-BINDING DOMAIN CONTAINING PROTEIN"/>
    <property type="match status" value="1"/>
</dbReference>
<dbReference type="InterPro" id="IPR000595">
    <property type="entry name" value="cNMP-bd_dom"/>
</dbReference>
<reference evidence="2" key="1">
    <citation type="journal article" date="2024" name="Syst. Appl. Microbiol.">
        <title>First single-strain enrichments of Electrothrix cable bacteria, description of E. aestuarii sp. nov. and E. rattekaaiensis sp. nov., and proposal of a cable bacteria taxonomy following the rules of the SeqCode.</title>
        <authorList>
            <person name="Plum-Jensen L.E."/>
            <person name="Schramm A."/>
            <person name="Marshall I.P.G."/>
        </authorList>
    </citation>
    <scope>NUCLEOTIDE SEQUENCE</scope>
    <source>
        <strain evidence="2">Rat1</strain>
    </source>
</reference>
<dbReference type="SMART" id="SM00100">
    <property type="entry name" value="cNMP"/>
    <property type="match status" value="1"/>
</dbReference>
<dbReference type="Pfam" id="PF00027">
    <property type="entry name" value="cNMP_binding"/>
    <property type="match status" value="1"/>
</dbReference>
<accession>A0AAU8LQ98</accession>
<dbReference type="Pfam" id="PF14332">
    <property type="entry name" value="DUF4388"/>
    <property type="match status" value="1"/>
</dbReference>
<reference evidence="2" key="2">
    <citation type="submission" date="2024-06" db="EMBL/GenBank/DDBJ databases">
        <authorList>
            <person name="Plum-Jensen L.E."/>
            <person name="Schramm A."/>
            <person name="Marshall I.P.G."/>
        </authorList>
    </citation>
    <scope>NUCLEOTIDE SEQUENCE</scope>
    <source>
        <strain evidence="2">Rat1</strain>
    </source>
</reference>
<dbReference type="InterPro" id="IPR018490">
    <property type="entry name" value="cNMP-bd_dom_sf"/>
</dbReference>